<dbReference type="InterPro" id="IPR009081">
    <property type="entry name" value="PP-bd_ACP"/>
</dbReference>
<dbReference type="EMBL" id="PVTJ01000003">
    <property type="protein sequence ID" value="PRY59844.1"/>
    <property type="molecule type" value="Genomic_DNA"/>
</dbReference>
<dbReference type="Pfam" id="PF00550">
    <property type="entry name" value="PP-binding"/>
    <property type="match status" value="1"/>
</dbReference>
<dbReference type="InterPro" id="IPR036736">
    <property type="entry name" value="ACP-like_sf"/>
</dbReference>
<protein>
    <submittedName>
        <fullName evidence="2">Acyl carrier protein</fullName>
    </submittedName>
</protein>
<organism evidence="2 3">
    <name type="scientific">Glycomyces artemisiae</name>
    <dbReference type="NCBI Taxonomy" id="1076443"/>
    <lineage>
        <taxon>Bacteria</taxon>
        <taxon>Bacillati</taxon>
        <taxon>Actinomycetota</taxon>
        <taxon>Actinomycetes</taxon>
        <taxon>Glycomycetales</taxon>
        <taxon>Glycomycetaceae</taxon>
        <taxon>Glycomyces</taxon>
    </lineage>
</organism>
<dbReference type="SUPFAM" id="SSF47336">
    <property type="entry name" value="ACP-like"/>
    <property type="match status" value="1"/>
</dbReference>
<name>A0A2T0UPK9_9ACTN</name>
<gene>
    <name evidence="2" type="ORF">B0I28_103318</name>
</gene>
<proteinExistence type="predicted"/>
<dbReference type="Proteomes" id="UP000238176">
    <property type="component" value="Unassembled WGS sequence"/>
</dbReference>
<dbReference type="Gene3D" id="1.10.1200.10">
    <property type="entry name" value="ACP-like"/>
    <property type="match status" value="1"/>
</dbReference>
<dbReference type="PROSITE" id="PS50075">
    <property type="entry name" value="CARRIER"/>
    <property type="match status" value="1"/>
</dbReference>
<comment type="caution">
    <text evidence="2">The sequence shown here is derived from an EMBL/GenBank/DDBJ whole genome shotgun (WGS) entry which is preliminary data.</text>
</comment>
<accession>A0A2T0UPK9</accession>
<feature type="domain" description="Carrier" evidence="1">
    <location>
        <begin position="3"/>
        <end position="78"/>
    </location>
</feature>
<dbReference type="AlphaFoldDB" id="A0A2T0UPK9"/>
<keyword evidence="3" id="KW-1185">Reference proteome</keyword>
<sequence>MSDALTAKARELVARILEIAPDEVADDADFRDDLEADSLQLAEINAVLEDDLGLDTLAGEPPASFAEIRDLLAAKAAR</sequence>
<reference evidence="2 3" key="1">
    <citation type="submission" date="2018-03" db="EMBL/GenBank/DDBJ databases">
        <title>Genomic Encyclopedia of Type Strains, Phase III (KMG-III): the genomes of soil and plant-associated and newly described type strains.</title>
        <authorList>
            <person name="Whitman W."/>
        </authorList>
    </citation>
    <scope>NUCLEOTIDE SEQUENCE [LARGE SCALE GENOMIC DNA]</scope>
    <source>
        <strain evidence="2 3">CGMCC 4.7067</strain>
    </source>
</reference>
<dbReference type="RefSeq" id="WP_106363747.1">
    <property type="nucleotide sequence ID" value="NZ_PVTJ01000003.1"/>
</dbReference>
<evidence type="ECO:0000313" key="3">
    <source>
        <dbReference type="Proteomes" id="UP000238176"/>
    </source>
</evidence>
<dbReference type="OrthoDB" id="5523836at2"/>
<evidence type="ECO:0000259" key="1">
    <source>
        <dbReference type="PROSITE" id="PS50075"/>
    </source>
</evidence>
<evidence type="ECO:0000313" key="2">
    <source>
        <dbReference type="EMBL" id="PRY59844.1"/>
    </source>
</evidence>